<dbReference type="Proteomes" id="UP000765509">
    <property type="component" value="Unassembled WGS sequence"/>
</dbReference>
<feature type="region of interest" description="Disordered" evidence="1">
    <location>
        <begin position="24"/>
        <end position="53"/>
    </location>
</feature>
<dbReference type="EMBL" id="AVOT02108825">
    <property type="protein sequence ID" value="MBW0580973.1"/>
    <property type="molecule type" value="Genomic_DNA"/>
</dbReference>
<protein>
    <submittedName>
        <fullName evidence="2">Uncharacterized protein</fullName>
    </submittedName>
</protein>
<feature type="compositionally biased region" description="Basic and acidic residues" evidence="1">
    <location>
        <begin position="36"/>
        <end position="45"/>
    </location>
</feature>
<evidence type="ECO:0000313" key="3">
    <source>
        <dbReference type="Proteomes" id="UP000765509"/>
    </source>
</evidence>
<reference evidence="2" key="1">
    <citation type="submission" date="2021-03" db="EMBL/GenBank/DDBJ databases">
        <title>Draft genome sequence of rust myrtle Austropuccinia psidii MF-1, a brazilian biotype.</title>
        <authorList>
            <person name="Quecine M.C."/>
            <person name="Pachon D.M.R."/>
            <person name="Bonatelli M.L."/>
            <person name="Correr F.H."/>
            <person name="Franceschini L.M."/>
            <person name="Leite T.F."/>
            <person name="Margarido G.R.A."/>
            <person name="Almeida C.A."/>
            <person name="Ferrarezi J.A."/>
            <person name="Labate C.A."/>
        </authorList>
    </citation>
    <scope>NUCLEOTIDE SEQUENCE</scope>
    <source>
        <strain evidence="2">MF-1</strain>
    </source>
</reference>
<evidence type="ECO:0000313" key="2">
    <source>
        <dbReference type="EMBL" id="MBW0580973.1"/>
    </source>
</evidence>
<evidence type="ECO:0000256" key="1">
    <source>
        <dbReference type="SAM" id="MobiDB-lite"/>
    </source>
</evidence>
<name>A0A9Q3KGG8_9BASI</name>
<accession>A0A9Q3KGG8</accession>
<gene>
    <name evidence="2" type="ORF">O181_120688</name>
</gene>
<keyword evidence="3" id="KW-1185">Reference proteome</keyword>
<sequence length="97" mass="10984">MWMSKWSHETPGFPACGTTWALGGSSSPHRQWTIGHAKDQKDPKRPKGPKRPLITIPSKMAIVMATTQNTEEDLKWPKFQGKWQQDLSLEDAKAQLI</sequence>
<proteinExistence type="predicted"/>
<comment type="caution">
    <text evidence="2">The sequence shown here is derived from an EMBL/GenBank/DDBJ whole genome shotgun (WGS) entry which is preliminary data.</text>
</comment>
<dbReference type="AlphaFoldDB" id="A0A9Q3KGG8"/>
<organism evidence="2 3">
    <name type="scientific">Austropuccinia psidii MF-1</name>
    <dbReference type="NCBI Taxonomy" id="1389203"/>
    <lineage>
        <taxon>Eukaryota</taxon>
        <taxon>Fungi</taxon>
        <taxon>Dikarya</taxon>
        <taxon>Basidiomycota</taxon>
        <taxon>Pucciniomycotina</taxon>
        <taxon>Pucciniomycetes</taxon>
        <taxon>Pucciniales</taxon>
        <taxon>Sphaerophragmiaceae</taxon>
        <taxon>Austropuccinia</taxon>
    </lineage>
</organism>